<dbReference type="VEuPathDB" id="FungiDB:VP01_1264g2"/>
<evidence type="ECO:0000313" key="1">
    <source>
        <dbReference type="EMBL" id="KNZ62486.1"/>
    </source>
</evidence>
<sequence>MSGLGDPLLIIKWLNIKRNYDSCFGTGKAPAINLNPCKMKDQFNTYKDKYKKVHTKSISTGFGLTNEDQKVGISTINEKLESMFPHYHEMNELMGGQAFINPWFKVDGKADKNGGVRLPRTSLTAAAEGVRPMKPPCPNQTLGFGTMQLVAMLWCMACLLGSAMLNDCKLTNYCFFLCNNQLLEKKTTGECRQQITCGAHLTVLGFCERERTSAHKLRCQNPTCGGEVNLEVMGCPMRH</sequence>
<dbReference type="AlphaFoldDB" id="A0A0L6VP52"/>
<reference evidence="1 2" key="1">
    <citation type="submission" date="2015-08" db="EMBL/GenBank/DDBJ databases">
        <title>Next Generation Sequencing and Analysis of the Genome of Puccinia sorghi L Schw, the Causal Agent of Maize Common Rust.</title>
        <authorList>
            <person name="Rochi L."/>
            <person name="Burguener G."/>
            <person name="Darino M."/>
            <person name="Turjanski A."/>
            <person name="Kreff E."/>
            <person name="Dieguez M.J."/>
            <person name="Sacco F."/>
        </authorList>
    </citation>
    <scope>NUCLEOTIDE SEQUENCE [LARGE SCALE GENOMIC DNA]</scope>
    <source>
        <strain evidence="1 2">RO10H11247</strain>
    </source>
</reference>
<accession>A0A0L6VP52</accession>
<dbReference type="STRING" id="27349.A0A0L6VP52"/>
<dbReference type="Proteomes" id="UP000037035">
    <property type="component" value="Unassembled WGS sequence"/>
</dbReference>
<comment type="caution">
    <text evidence="1">The sequence shown here is derived from an EMBL/GenBank/DDBJ whole genome shotgun (WGS) entry which is preliminary data.</text>
</comment>
<evidence type="ECO:0000313" key="2">
    <source>
        <dbReference type="Proteomes" id="UP000037035"/>
    </source>
</evidence>
<keyword evidence="2" id="KW-1185">Reference proteome</keyword>
<organism evidence="1 2">
    <name type="scientific">Puccinia sorghi</name>
    <dbReference type="NCBI Taxonomy" id="27349"/>
    <lineage>
        <taxon>Eukaryota</taxon>
        <taxon>Fungi</taxon>
        <taxon>Dikarya</taxon>
        <taxon>Basidiomycota</taxon>
        <taxon>Pucciniomycotina</taxon>
        <taxon>Pucciniomycetes</taxon>
        <taxon>Pucciniales</taxon>
        <taxon>Pucciniaceae</taxon>
        <taxon>Puccinia</taxon>
    </lineage>
</organism>
<dbReference type="OrthoDB" id="2414509at2759"/>
<proteinExistence type="predicted"/>
<protein>
    <submittedName>
        <fullName evidence="1">Uncharacterized protein</fullName>
    </submittedName>
</protein>
<dbReference type="EMBL" id="LAVV01002943">
    <property type="protein sequence ID" value="KNZ62486.1"/>
    <property type="molecule type" value="Genomic_DNA"/>
</dbReference>
<name>A0A0L6VP52_9BASI</name>
<gene>
    <name evidence="1" type="ORF">VP01_1264g2</name>
</gene>